<organism evidence="4 5">
    <name type="scientific">Euzebya pacifica</name>
    <dbReference type="NCBI Taxonomy" id="1608957"/>
    <lineage>
        <taxon>Bacteria</taxon>
        <taxon>Bacillati</taxon>
        <taxon>Actinomycetota</taxon>
        <taxon>Nitriliruptoria</taxon>
        <taxon>Euzebyales</taxon>
    </lineage>
</organism>
<dbReference type="Gene3D" id="3.30.450.380">
    <property type="match status" value="1"/>
</dbReference>
<evidence type="ECO:0000313" key="5">
    <source>
        <dbReference type="Proteomes" id="UP000264006"/>
    </source>
</evidence>
<dbReference type="SUPFAM" id="SSF52540">
    <property type="entry name" value="P-loop containing nucleoside triphosphate hydrolases"/>
    <property type="match status" value="1"/>
</dbReference>
<dbReference type="EMBL" id="CP031165">
    <property type="protein sequence ID" value="AXV09568.1"/>
    <property type="molecule type" value="Genomic_DNA"/>
</dbReference>
<keyword evidence="4" id="KW-0378">Hydrolase</keyword>
<keyword evidence="5" id="KW-1185">Reference proteome</keyword>
<dbReference type="RefSeq" id="WP_164710973.1">
    <property type="nucleotide sequence ID" value="NZ_CP031165.1"/>
</dbReference>
<reference evidence="4 5" key="1">
    <citation type="submission" date="2018-09" db="EMBL/GenBank/DDBJ databases">
        <title>Complete genome sequence of Euzebya sp. DY32-46 isolated from seawater of Pacific Ocean.</title>
        <authorList>
            <person name="Xu L."/>
            <person name="Wu Y.-H."/>
            <person name="Xu X.-W."/>
        </authorList>
    </citation>
    <scope>NUCLEOTIDE SEQUENCE [LARGE SCALE GENOMIC DNA]</scope>
    <source>
        <strain evidence="4 5">DY32-46</strain>
    </source>
</reference>
<accession>A0A346Y521</accession>
<protein>
    <submittedName>
        <fullName evidence="4">Type II/IV secretion system ATP hydrolase TadA/VirB11/CpaF, TadA subfamily</fullName>
    </submittedName>
</protein>
<evidence type="ECO:0000256" key="2">
    <source>
        <dbReference type="SAM" id="MobiDB-lite"/>
    </source>
</evidence>
<dbReference type="Gene3D" id="3.40.50.300">
    <property type="entry name" value="P-loop containing nucleotide triphosphate hydrolases"/>
    <property type="match status" value="1"/>
</dbReference>
<dbReference type="GO" id="GO:0016887">
    <property type="term" value="F:ATP hydrolysis activity"/>
    <property type="evidence" value="ECO:0007669"/>
    <property type="project" value="InterPro"/>
</dbReference>
<dbReference type="Proteomes" id="UP000264006">
    <property type="component" value="Chromosome"/>
</dbReference>
<evidence type="ECO:0000313" key="4">
    <source>
        <dbReference type="EMBL" id="AXV09568.1"/>
    </source>
</evidence>
<dbReference type="PANTHER" id="PTHR30486:SF6">
    <property type="entry name" value="TYPE IV PILUS RETRACTATION ATPASE PILT"/>
    <property type="match status" value="1"/>
</dbReference>
<dbReference type="CDD" id="cd01130">
    <property type="entry name" value="VirB11-like_ATPase"/>
    <property type="match status" value="1"/>
</dbReference>
<feature type="domain" description="Bacterial type II secretion system protein E" evidence="3">
    <location>
        <begin position="113"/>
        <end position="339"/>
    </location>
</feature>
<sequence length="429" mass="46285">MTTYDRLRRQLLDRLDADRIDPAEQPDRVRTIVARLVAEYQRDAEIGTEARLRDVGQMATRLVESVTAYGPLTHILAAPDVEEIFVEGPRVTWMDRTGRLHGLDVPTTEEENRAVVDRLLAPTSRSLDTRNPMVQARVLDGAARLSVAVPPVAEGLSATIRRHTRRRHSLADLVGSGSLSQPAADLLTLCMQGWSSVLVSGQPGAGKTSLLTALLGAVPSERCVRVCEEIRELTVPLTHGSYYETRPPSASGESAITLRDLLKFCLGMRCELLVVGEVRGAEAFELTRAVNAGCGFACTVHANSGRDALEAITNAAIMAGENVPESLVRKVFSSAIDLVVHTDLHDRGDGAGPRREVREIVAVMPSVADTFATEPIFTRPAGPGTPLRWTGLVPPSLERLERLLPPGRTLRDVLSPDGRPAVAASTAGS</sequence>
<evidence type="ECO:0000259" key="3">
    <source>
        <dbReference type="Pfam" id="PF00437"/>
    </source>
</evidence>
<dbReference type="PANTHER" id="PTHR30486">
    <property type="entry name" value="TWITCHING MOTILITY PROTEIN PILT"/>
    <property type="match status" value="1"/>
</dbReference>
<feature type="region of interest" description="Disordered" evidence="2">
    <location>
        <begin position="408"/>
        <end position="429"/>
    </location>
</feature>
<name>A0A346Y521_9ACTN</name>
<dbReference type="InterPro" id="IPR050921">
    <property type="entry name" value="T4SS_GSP_E_ATPase"/>
</dbReference>
<evidence type="ECO:0000256" key="1">
    <source>
        <dbReference type="ARBA" id="ARBA00006611"/>
    </source>
</evidence>
<dbReference type="InterPro" id="IPR001482">
    <property type="entry name" value="T2SS/T4SS_dom"/>
</dbReference>
<dbReference type="Pfam" id="PF00437">
    <property type="entry name" value="T2SSE"/>
    <property type="match status" value="1"/>
</dbReference>
<dbReference type="KEGG" id="euz:DVS28_a4911"/>
<comment type="similarity">
    <text evidence="1">Belongs to the GSP E family.</text>
</comment>
<gene>
    <name evidence="4" type="ORF">DVS28_a4911</name>
</gene>
<dbReference type="AlphaFoldDB" id="A0A346Y521"/>
<proteinExistence type="inferred from homology"/>
<dbReference type="InterPro" id="IPR027417">
    <property type="entry name" value="P-loop_NTPase"/>
</dbReference>